<evidence type="ECO:0000259" key="1">
    <source>
        <dbReference type="Pfam" id="PF13460"/>
    </source>
</evidence>
<dbReference type="STRING" id="1071383.J7RFH5"/>
<reference evidence="2 3" key="1">
    <citation type="journal article" date="2011" name="Proc. Natl. Acad. Sci. U.S.A.">
        <title>Evolutionary erosion of yeast sex chromosomes by mating-type switching accidents.</title>
        <authorList>
            <person name="Gordon J.L."/>
            <person name="Armisen D."/>
            <person name="Proux-Wera E."/>
            <person name="Oheigeartaigh S.S."/>
            <person name="Byrne K.P."/>
            <person name="Wolfe K.H."/>
        </authorList>
    </citation>
    <scope>NUCLEOTIDE SEQUENCE [LARGE SCALE GENOMIC DNA]</scope>
    <source>
        <strain evidence="3">ATCC MYA-139 / BCRC 22969 / CBS 8797 / CCRC 22969 / KCTC 17520 / NBRC 10181 / NCYC 3082</strain>
    </source>
</reference>
<dbReference type="KEGG" id="kng:KNAG_0A06450"/>
<protein>
    <recommendedName>
        <fullName evidence="1">NAD(P)-binding domain-containing protein</fullName>
    </recommendedName>
</protein>
<dbReference type="PANTHER" id="PTHR15020:SF50">
    <property type="entry name" value="UPF0659 PROTEIN YMR090W"/>
    <property type="match status" value="1"/>
</dbReference>
<sequence>MSGSIKQLRIGIVGSQGKTGKLLVKSLLEHNFQRVVSFHRPSRPVEVSAGHSGTCANVPLDLEKFGVDKIKGLFEQVDVIVFVAGAGTQGIPKLFTVDIDGLSKCVEAAEGAGIKRFILTSVMNVEDRAFWWSLEGNMKSYFIAKRCADHELRRSRLNWTILQPGWLSLNNKPTGKIMPPTRIEEKRLAGYSMERADLAEVIVSCILHPQNTEMKSIPLAGGDTPIDEVIESL</sequence>
<accession>J7RFH5</accession>
<proteinExistence type="predicted"/>
<dbReference type="OrthoDB" id="10254604at2759"/>
<dbReference type="eggNOG" id="KOG1203">
    <property type="taxonomic scope" value="Eukaryota"/>
</dbReference>
<dbReference type="CDD" id="cd05243">
    <property type="entry name" value="SDR_a5"/>
    <property type="match status" value="1"/>
</dbReference>
<evidence type="ECO:0000313" key="3">
    <source>
        <dbReference type="Proteomes" id="UP000006310"/>
    </source>
</evidence>
<evidence type="ECO:0000313" key="2">
    <source>
        <dbReference type="EMBL" id="CCK68303.1"/>
    </source>
</evidence>
<dbReference type="PANTHER" id="PTHR15020">
    <property type="entry name" value="FLAVIN REDUCTASE-RELATED"/>
    <property type="match status" value="1"/>
</dbReference>
<organism evidence="2 3">
    <name type="scientific">Huiozyma naganishii (strain ATCC MYA-139 / BCRC 22969 / CBS 8797 / KCTC 17520 / NBRC 10181 / NCYC 3082 / Yp74L-3)</name>
    <name type="common">Yeast</name>
    <name type="synonym">Kazachstania naganishii</name>
    <dbReference type="NCBI Taxonomy" id="1071383"/>
    <lineage>
        <taxon>Eukaryota</taxon>
        <taxon>Fungi</taxon>
        <taxon>Dikarya</taxon>
        <taxon>Ascomycota</taxon>
        <taxon>Saccharomycotina</taxon>
        <taxon>Saccharomycetes</taxon>
        <taxon>Saccharomycetales</taxon>
        <taxon>Saccharomycetaceae</taxon>
        <taxon>Huiozyma</taxon>
    </lineage>
</organism>
<name>J7RFH5_HUIN7</name>
<dbReference type="Pfam" id="PF13460">
    <property type="entry name" value="NAD_binding_10"/>
    <property type="match status" value="1"/>
</dbReference>
<keyword evidence="3" id="KW-1185">Reference proteome</keyword>
<dbReference type="InterPro" id="IPR036291">
    <property type="entry name" value="NAD(P)-bd_dom_sf"/>
</dbReference>
<dbReference type="Proteomes" id="UP000006310">
    <property type="component" value="Chromosome 1"/>
</dbReference>
<dbReference type="GeneID" id="34523938"/>
<reference evidence="3" key="2">
    <citation type="submission" date="2012-08" db="EMBL/GenBank/DDBJ databases">
        <title>Genome sequence of Kazachstania naganishii.</title>
        <authorList>
            <person name="Gordon J.L."/>
            <person name="Armisen D."/>
            <person name="Proux-Wera E."/>
            <person name="OhEigeartaigh S.S."/>
            <person name="Byrne K.P."/>
            <person name="Wolfe K.H."/>
        </authorList>
    </citation>
    <scope>NUCLEOTIDE SEQUENCE [LARGE SCALE GENOMIC DNA]</scope>
    <source>
        <strain evidence="3">ATCC MYA-139 / BCRC 22969 / CBS 8797 / CCRC 22969 / KCTC 17520 / NBRC 10181 / NCYC 3082</strain>
    </source>
</reference>
<dbReference type="Gene3D" id="3.40.50.720">
    <property type="entry name" value="NAD(P)-binding Rossmann-like Domain"/>
    <property type="match status" value="1"/>
</dbReference>
<dbReference type="HOGENOM" id="CLU_025711_1_2_1"/>
<dbReference type="SUPFAM" id="SSF51735">
    <property type="entry name" value="NAD(P)-binding Rossmann-fold domains"/>
    <property type="match status" value="1"/>
</dbReference>
<gene>
    <name evidence="2" type="primary">KNAG0A06450</name>
    <name evidence="2" type="ordered locus">KNAG_0A06450</name>
</gene>
<dbReference type="AlphaFoldDB" id="J7RFH5"/>
<dbReference type="EMBL" id="HE978314">
    <property type="protein sequence ID" value="CCK68303.1"/>
    <property type="molecule type" value="Genomic_DNA"/>
</dbReference>
<dbReference type="RefSeq" id="XP_022462549.1">
    <property type="nucleotide sequence ID" value="XM_022610808.1"/>
</dbReference>
<dbReference type="InterPro" id="IPR016040">
    <property type="entry name" value="NAD(P)-bd_dom"/>
</dbReference>
<feature type="domain" description="NAD(P)-binding" evidence="1">
    <location>
        <begin position="14"/>
        <end position="209"/>
    </location>
</feature>